<feature type="transmembrane region" description="Helical" evidence="1">
    <location>
        <begin position="57"/>
        <end position="82"/>
    </location>
</feature>
<feature type="transmembrane region" description="Helical" evidence="1">
    <location>
        <begin position="102"/>
        <end position="121"/>
    </location>
</feature>
<proteinExistence type="predicted"/>
<evidence type="ECO:0000313" key="3">
    <source>
        <dbReference type="Proteomes" id="UP001058860"/>
    </source>
</evidence>
<dbReference type="Pfam" id="PF19656">
    <property type="entry name" value="DUF6159"/>
    <property type="match status" value="1"/>
</dbReference>
<organism evidence="2 3">
    <name type="scientific">Svornostia abyssi</name>
    <dbReference type="NCBI Taxonomy" id="2898438"/>
    <lineage>
        <taxon>Bacteria</taxon>
        <taxon>Bacillati</taxon>
        <taxon>Actinomycetota</taxon>
        <taxon>Thermoleophilia</taxon>
        <taxon>Solirubrobacterales</taxon>
        <taxon>Baekduiaceae</taxon>
        <taxon>Svornostia</taxon>
    </lineage>
</organism>
<feature type="transmembrane region" description="Helical" evidence="1">
    <location>
        <begin position="28"/>
        <end position="50"/>
    </location>
</feature>
<protein>
    <submittedName>
        <fullName evidence="2">DUF6159 family protein</fullName>
    </submittedName>
</protein>
<keyword evidence="3" id="KW-1185">Reference proteome</keyword>
<gene>
    <name evidence="2" type="ORF">LRS13_18140</name>
</gene>
<name>A0ABY5PD53_9ACTN</name>
<dbReference type="Proteomes" id="UP001058860">
    <property type="component" value="Chromosome"/>
</dbReference>
<keyword evidence="1" id="KW-0472">Membrane</keyword>
<keyword evidence="1" id="KW-0812">Transmembrane</keyword>
<dbReference type="RefSeq" id="WP_353863121.1">
    <property type="nucleotide sequence ID" value="NZ_CP088295.1"/>
</dbReference>
<dbReference type="InterPro" id="IPR046157">
    <property type="entry name" value="DUF6159"/>
</dbReference>
<evidence type="ECO:0000313" key="2">
    <source>
        <dbReference type="EMBL" id="UUY02595.1"/>
    </source>
</evidence>
<accession>A0ABY5PD53</accession>
<feature type="transmembrane region" description="Helical" evidence="1">
    <location>
        <begin position="228"/>
        <end position="254"/>
    </location>
</feature>
<feature type="transmembrane region" description="Helical" evidence="1">
    <location>
        <begin position="198"/>
        <end position="222"/>
    </location>
</feature>
<evidence type="ECO:0000256" key="1">
    <source>
        <dbReference type="SAM" id="Phobius"/>
    </source>
</evidence>
<dbReference type="EMBL" id="CP088295">
    <property type="protein sequence ID" value="UUY02595.1"/>
    <property type="molecule type" value="Genomic_DNA"/>
</dbReference>
<sequence>MTSSWQRGKVLTNKCWAVLKANPALMKWPVLGVLTALPGAAIVLGGIVMVADKANAVGIAAIVLGSYLAVFGGMVCSAALVAGADQALRGEPIDGAFGRATQHLGAIAGWAVIQTVVGWLLQALTNGGNGGSSGTAGAILSILRLVLGALLSTAWALITFFVLPLVVLEGLGPVAAIKRSGHIFKERWGTQLLGGIRIGGAVFLFAMLPSLIIGGIGVYLVISVENGAGAAGGAALIALGVIGLTISVLVSNALRAIFGVALLRWAESGEALGDFTDDELRGAVRIKGGGEPPVTQPVGTIEHQRAA</sequence>
<keyword evidence="1" id="KW-1133">Transmembrane helix</keyword>
<reference evidence="3" key="1">
    <citation type="submission" date="2021-11" db="EMBL/GenBank/DDBJ databases">
        <title>Cultivation dependent microbiological survey of springs from the worlds oldest radium mine currently devoted to the extraction of radon-saturated water.</title>
        <authorList>
            <person name="Kapinusova G."/>
            <person name="Smrhova T."/>
            <person name="Strejcek M."/>
            <person name="Suman J."/>
            <person name="Jani K."/>
            <person name="Pajer P."/>
            <person name="Uhlik O."/>
        </authorList>
    </citation>
    <scope>NUCLEOTIDE SEQUENCE [LARGE SCALE GENOMIC DNA]</scope>
    <source>
        <strain evidence="3">J379</strain>
    </source>
</reference>